<evidence type="ECO:0000313" key="21">
    <source>
        <dbReference type="Proteomes" id="UP000487596"/>
    </source>
</evidence>
<evidence type="ECO:0000256" key="2">
    <source>
        <dbReference type="ARBA" id="ARBA00022448"/>
    </source>
</evidence>
<dbReference type="PRINTS" id="PR00421">
    <property type="entry name" value="THIOREDOXIN"/>
</dbReference>
<dbReference type="AlphaFoldDB" id="A0A1I4SQI4"/>
<dbReference type="EMBL" id="WDCG01000008">
    <property type="protein sequence ID" value="KAB6424236.1"/>
    <property type="molecule type" value="Genomic_DNA"/>
</dbReference>
<proteinExistence type="inferred from homology"/>
<organism evidence="15 16">
    <name type="scientific">Bacteroides xylanisolvens</name>
    <dbReference type="NCBI Taxonomy" id="371601"/>
    <lineage>
        <taxon>Bacteria</taxon>
        <taxon>Pseudomonadati</taxon>
        <taxon>Bacteroidota</taxon>
        <taxon>Bacteroidia</taxon>
        <taxon>Bacteroidales</taxon>
        <taxon>Bacteroidaceae</taxon>
        <taxon>Bacteroides</taxon>
    </lineage>
</organism>
<evidence type="ECO:0000313" key="16">
    <source>
        <dbReference type="Proteomes" id="UP000183766"/>
    </source>
</evidence>
<dbReference type="GO" id="GO:0045454">
    <property type="term" value="P:cell redox homeostasis"/>
    <property type="evidence" value="ECO:0007669"/>
    <property type="project" value="TreeGrafter"/>
</dbReference>
<feature type="site" description="Contributes to redox potential value" evidence="7">
    <location>
        <position position="25"/>
    </location>
</feature>
<dbReference type="Proteomes" id="UP000474077">
    <property type="component" value="Unassembled WGS sequence"/>
</dbReference>
<feature type="domain" description="Thioredoxin" evidence="9">
    <location>
        <begin position="1"/>
        <end position="99"/>
    </location>
</feature>
<dbReference type="FunFam" id="3.40.30.10:FF:000001">
    <property type="entry name" value="Thioredoxin"/>
    <property type="match status" value="1"/>
</dbReference>
<sequence length="99" mass="11408">METFKDVISSDQLVLVDFFATWCQPCKMMHPILEQVKEVLGDRIRIIKVDVDKYGVTASQYGIQSVPTLMLFRRGEVLWRTSGVMQKSELLATIDPFLR</sequence>
<comment type="similarity">
    <text evidence="1">Belongs to the thioredoxin family.</text>
</comment>
<feature type="disulfide bond" description="Redox-active" evidence="8">
    <location>
        <begin position="23"/>
        <end position="26"/>
    </location>
</feature>
<dbReference type="RefSeq" id="WP_005816294.1">
    <property type="nucleotide sequence ID" value="NZ_BAABZH010000001.1"/>
</dbReference>
<evidence type="ECO:0000313" key="10">
    <source>
        <dbReference type="EMBL" id="KAB6080971.1"/>
    </source>
</evidence>
<dbReference type="EMBL" id="WDES01000015">
    <property type="protein sequence ID" value="KAB6088152.1"/>
    <property type="molecule type" value="Genomic_DNA"/>
</dbReference>
<dbReference type="Proteomes" id="UP000183766">
    <property type="component" value="Unassembled WGS sequence"/>
</dbReference>
<dbReference type="Proteomes" id="UP000487596">
    <property type="component" value="Unassembled WGS sequence"/>
</dbReference>
<reference evidence="18 19" key="3">
    <citation type="journal article" date="2019" name="Nat. Med.">
        <title>A library of human gut bacterial isolates paired with longitudinal multiomics data enables mechanistic microbiome research.</title>
        <authorList>
            <person name="Poyet M."/>
            <person name="Groussin M."/>
            <person name="Gibbons S.M."/>
            <person name="Avila-Pacheco J."/>
            <person name="Jiang X."/>
            <person name="Kearney S.M."/>
            <person name="Perrotta A.R."/>
            <person name="Berdy B."/>
            <person name="Zhao S."/>
            <person name="Lieberman T.D."/>
            <person name="Swanson P.K."/>
            <person name="Smith M."/>
            <person name="Roesemann S."/>
            <person name="Alexander J.E."/>
            <person name="Rich S.A."/>
            <person name="Livny J."/>
            <person name="Vlamakis H."/>
            <person name="Clish C."/>
            <person name="Bullock K."/>
            <person name="Deik A."/>
            <person name="Scott J."/>
            <person name="Pierce K.A."/>
            <person name="Xavier R.J."/>
            <person name="Alm E.J."/>
        </authorList>
    </citation>
    <scope>NUCLEOTIDE SEQUENCE [LARGE SCALE GENOMIC DNA]</scope>
    <source>
        <strain evidence="12 21">BIOML-A62</strain>
        <strain evidence="13 19">BIOML-A7</strain>
        <strain evidence="10 20">BIOML-A73</strain>
        <strain evidence="11 18">BIOML-A74</strain>
    </source>
</reference>
<name>A0A1I4SQI4_9BACE</name>
<evidence type="ECO:0000256" key="4">
    <source>
        <dbReference type="ARBA" id="ARBA00023157"/>
    </source>
</evidence>
<feature type="active site" description="Nucleophile" evidence="7">
    <location>
        <position position="26"/>
    </location>
</feature>
<dbReference type="Proteomes" id="UP000435059">
    <property type="component" value="Unassembled WGS sequence"/>
</dbReference>
<gene>
    <name evidence="10" type="primary">trxA</name>
    <name evidence="14" type="ORF">DW042_19575</name>
    <name evidence="12" type="ORF">GA424_14115</name>
    <name evidence="10" type="ORF">GA560_15460</name>
    <name evidence="11" type="ORF">GA574_10460</name>
    <name evidence="13" type="ORF">GAZ26_09610</name>
    <name evidence="15" type="ORF">SAMN05216250_108119</name>
</gene>
<evidence type="ECO:0000313" key="13">
    <source>
        <dbReference type="EMBL" id="KAB6424236.1"/>
    </source>
</evidence>
<dbReference type="SUPFAM" id="SSF52833">
    <property type="entry name" value="Thioredoxin-like"/>
    <property type="match status" value="1"/>
</dbReference>
<dbReference type="PIRSF" id="PIRSF000077">
    <property type="entry name" value="Thioredoxin"/>
    <property type="match status" value="1"/>
</dbReference>
<evidence type="ECO:0000256" key="5">
    <source>
        <dbReference type="ARBA" id="ARBA00023284"/>
    </source>
</evidence>
<keyword evidence="18" id="KW-1185">Reference proteome</keyword>
<evidence type="ECO:0000313" key="14">
    <source>
        <dbReference type="EMBL" id="RHK91666.1"/>
    </source>
</evidence>
<dbReference type="Gene3D" id="3.40.30.10">
    <property type="entry name" value="Glutaredoxin"/>
    <property type="match status" value="1"/>
</dbReference>
<dbReference type="InterPro" id="IPR005746">
    <property type="entry name" value="Thioredoxin"/>
</dbReference>
<evidence type="ECO:0000256" key="8">
    <source>
        <dbReference type="PIRSR" id="PIRSR000077-4"/>
    </source>
</evidence>
<dbReference type="GeneID" id="93485265"/>
<feature type="site" description="Deprotonates C-terminal active site Cys" evidence="7">
    <location>
        <position position="17"/>
    </location>
</feature>
<reference evidence="15 16" key="1">
    <citation type="submission" date="2016-10" db="EMBL/GenBank/DDBJ databases">
        <authorList>
            <person name="de Groot N.N."/>
        </authorList>
    </citation>
    <scope>NUCLEOTIDE SEQUENCE [LARGE SCALE GENOMIC DNA]</scope>
    <source>
        <strain evidence="15 16">NLAE-zl-C202</strain>
    </source>
</reference>
<dbReference type="Pfam" id="PF00085">
    <property type="entry name" value="Thioredoxin"/>
    <property type="match status" value="1"/>
</dbReference>
<dbReference type="EMBL" id="WDER01000045">
    <property type="protein sequence ID" value="KAB6080971.1"/>
    <property type="molecule type" value="Genomic_DNA"/>
</dbReference>
<dbReference type="GO" id="GO:0005829">
    <property type="term" value="C:cytosol"/>
    <property type="evidence" value="ECO:0007669"/>
    <property type="project" value="TreeGrafter"/>
</dbReference>
<dbReference type="InterPro" id="IPR036249">
    <property type="entry name" value="Thioredoxin-like_sf"/>
</dbReference>
<dbReference type="CDD" id="cd02947">
    <property type="entry name" value="TRX_family"/>
    <property type="match status" value="1"/>
</dbReference>
<reference evidence="14 17" key="2">
    <citation type="submission" date="2018-08" db="EMBL/GenBank/DDBJ databases">
        <title>A genome reference for cultivated species of the human gut microbiota.</title>
        <authorList>
            <person name="Zou Y."/>
            <person name="Xue W."/>
            <person name="Luo G."/>
        </authorList>
    </citation>
    <scope>NUCLEOTIDE SEQUENCE [LARGE SCALE GENOMIC DNA]</scope>
    <source>
        <strain evidence="14 17">AF39-6AC</strain>
    </source>
</reference>
<evidence type="ECO:0000256" key="6">
    <source>
        <dbReference type="NCBIfam" id="TIGR01068"/>
    </source>
</evidence>
<dbReference type="Proteomes" id="UP000471447">
    <property type="component" value="Unassembled WGS sequence"/>
</dbReference>
<evidence type="ECO:0000313" key="20">
    <source>
        <dbReference type="Proteomes" id="UP000474077"/>
    </source>
</evidence>
<feature type="active site" description="Nucleophile" evidence="7">
    <location>
        <position position="23"/>
    </location>
</feature>
<protein>
    <recommendedName>
        <fullName evidence="6">Thioredoxin</fullName>
    </recommendedName>
</protein>
<evidence type="ECO:0000313" key="15">
    <source>
        <dbReference type="EMBL" id="SFM66746.1"/>
    </source>
</evidence>
<keyword evidence="4 8" id="KW-1015">Disulfide bond</keyword>
<keyword evidence="5 8" id="KW-0676">Redox-active center</keyword>
<evidence type="ECO:0000313" key="19">
    <source>
        <dbReference type="Proteomes" id="UP000471447"/>
    </source>
</evidence>
<dbReference type="Proteomes" id="UP000284417">
    <property type="component" value="Unassembled WGS sequence"/>
</dbReference>
<evidence type="ECO:0000313" key="18">
    <source>
        <dbReference type="Proteomes" id="UP000435059"/>
    </source>
</evidence>
<dbReference type="NCBIfam" id="TIGR01068">
    <property type="entry name" value="thioredoxin"/>
    <property type="match status" value="1"/>
</dbReference>
<evidence type="ECO:0000256" key="7">
    <source>
        <dbReference type="PIRSR" id="PIRSR000077-1"/>
    </source>
</evidence>
<dbReference type="PROSITE" id="PS51352">
    <property type="entry name" value="THIOREDOXIN_2"/>
    <property type="match status" value="1"/>
</dbReference>
<keyword evidence="2" id="KW-0813">Transport</keyword>
<keyword evidence="3" id="KW-0249">Electron transport</keyword>
<evidence type="ECO:0000313" key="12">
    <source>
        <dbReference type="EMBL" id="KAB6137283.1"/>
    </source>
</evidence>
<dbReference type="PANTHER" id="PTHR45663:SF11">
    <property type="entry name" value="GEO12009P1"/>
    <property type="match status" value="1"/>
</dbReference>
<evidence type="ECO:0000256" key="1">
    <source>
        <dbReference type="ARBA" id="ARBA00008987"/>
    </source>
</evidence>
<dbReference type="EMBL" id="FOUM01000008">
    <property type="protein sequence ID" value="SFM66746.1"/>
    <property type="molecule type" value="Genomic_DNA"/>
</dbReference>
<evidence type="ECO:0000256" key="3">
    <source>
        <dbReference type="ARBA" id="ARBA00022982"/>
    </source>
</evidence>
<evidence type="ECO:0000259" key="9">
    <source>
        <dbReference type="PROSITE" id="PS51352"/>
    </source>
</evidence>
<dbReference type="InterPro" id="IPR013766">
    <property type="entry name" value="Thioredoxin_domain"/>
</dbReference>
<dbReference type="GO" id="GO:0015035">
    <property type="term" value="F:protein-disulfide reductase activity"/>
    <property type="evidence" value="ECO:0007669"/>
    <property type="project" value="UniProtKB-UniRule"/>
</dbReference>
<dbReference type="PANTHER" id="PTHR45663">
    <property type="entry name" value="GEO12009P1"/>
    <property type="match status" value="1"/>
</dbReference>
<feature type="site" description="Contributes to redox potential value" evidence="7">
    <location>
        <position position="24"/>
    </location>
</feature>
<dbReference type="EMBL" id="WDEH01000022">
    <property type="protein sequence ID" value="KAB6137283.1"/>
    <property type="molecule type" value="Genomic_DNA"/>
</dbReference>
<evidence type="ECO:0000313" key="17">
    <source>
        <dbReference type="Proteomes" id="UP000284417"/>
    </source>
</evidence>
<dbReference type="EMBL" id="QROC01000032">
    <property type="protein sequence ID" value="RHK91666.1"/>
    <property type="molecule type" value="Genomic_DNA"/>
</dbReference>
<accession>A0A1I4SQI4</accession>
<evidence type="ECO:0000313" key="11">
    <source>
        <dbReference type="EMBL" id="KAB6088152.1"/>
    </source>
</evidence>